<evidence type="ECO:0000313" key="6">
    <source>
        <dbReference type="EMBL" id="CEP10852.1"/>
    </source>
</evidence>
<evidence type="ECO:0008006" key="8">
    <source>
        <dbReference type="Google" id="ProtNLM"/>
    </source>
</evidence>
<name>A0A0B7N0B3_9FUNG</name>
<evidence type="ECO:0000256" key="1">
    <source>
        <dbReference type="ARBA" id="ARBA00004141"/>
    </source>
</evidence>
<evidence type="ECO:0000313" key="7">
    <source>
        <dbReference type="Proteomes" id="UP000054107"/>
    </source>
</evidence>
<dbReference type="Pfam" id="PF04241">
    <property type="entry name" value="DUF423"/>
    <property type="match status" value="1"/>
</dbReference>
<sequence length="98" mass="10231">MSASVGASGIALGAYGAHGLAKIVGDNPTKIKNWATAAHFQIIHGVALLALSSIPPAVRRIRPAAQPLILGGTFMFSGTMYLLTLNKEKFRSFGPVTP</sequence>
<gene>
    <name evidence="6" type="primary">PARPA_04640.1 scaffold 14741</name>
</gene>
<dbReference type="AlphaFoldDB" id="A0A0B7N0B3"/>
<evidence type="ECO:0000256" key="3">
    <source>
        <dbReference type="ARBA" id="ARBA00022989"/>
    </source>
</evidence>
<dbReference type="PANTHER" id="PTHR43461:SF1">
    <property type="entry name" value="TRANSMEMBRANE PROTEIN 256"/>
    <property type="match status" value="1"/>
</dbReference>
<protein>
    <recommendedName>
        <fullName evidence="8">DUF423-domain-containing protein</fullName>
    </recommendedName>
</protein>
<dbReference type="GO" id="GO:0016020">
    <property type="term" value="C:membrane"/>
    <property type="evidence" value="ECO:0007669"/>
    <property type="project" value="UniProtKB-SubCell"/>
</dbReference>
<dbReference type="PANTHER" id="PTHR43461">
    <property type="entry name" value="TRANSMEMBRANE PROTEIN 256"/>
    <property type="match status" value="1"/>
</dbReference>
<organism evidence="6 7">
    <name type="scientific">Parasitella parasitica</name>
    <dbReference type="NCBI Taxonomy" id="35722"/>
    <lineage>
        <taxon>Eukaryota</taxon>
        <taxon>Fungi</taxon>
        <taxon>Fungi incertae sedis</taxon>
        <taxon>Mucoromycota</taxon>
        <taxon>Mucoromycotina</taxon>
        <taxon>Mucoromycetes</taxon>
        <taxon>Mucorales</taxon>
        <taxon>Mucorineae</taxon>
        <taxon>Mucoraceae</taxon>
        <taxon>Parasitella</taxon>
    </lineage>
</organism>
<feature type="transmembrane region" description="Helical" evidence="5">
    <location>
        <begin position="64"/>
        <end position="83"/>
    </location>
</feature>
<proteinExistence type="predicted"/>
<evidence type="ECO:0000256" key="5">
    <source>
        <dbReference type="SAM" id="Phobius"/>
    </source>
</evidence>
<accession>A0A0B7N0B3</accession>
<keyword evidence="3 5" id="KW-1133">Transmembrane helix</keyword>
<evidence type="ECO:0000256" key="2">
    <source>
        <dbReference type="ARBA" id="ARBA00022692"/>
    </source>
</evidence>
<dbReference type="InterPro" id="IPR006696">
    <property type="entry name" value="DUF423"/>
</dbReference>
<reference evidence="6 7" key="1">
    <citation type="submission" date="2014-09" db="EMBL/GenBank/DDBJ databases">
        <authorList>
            <person name="Ellenberger Sabrina"/>
        </authorList>
    </citation>
    <scope>NUCLEOTIDE SEQUENCE [LARGE SCALE GENOMIC DNA]</scope>
    <source>
        <strain evidence="6 7">CBS 412.66</strain>
    </source>
</reference>
<keyword evidence="7" id="KW-1185">Reference proteome</keyword>
<comment type="subcellular location">
    <subcellularLocation>
        <location evidence="1">Membrane</location>
        <topology evidence="1">Multi-pass membrane protein</topology>
    </subcellularLocation>
</comment>
<dbReference type="EMBL" id="LN725423">
    <property type="protein sequence ID" value="CEP10852.1"/>
    <property type="molecule type" value="Genomic_DNA"/>
</dbReference>
<dbReference type="Proteomes" id="UP000054107">
    <property type="component" value="Unassembled WGS sequence"/>
</dbReference>
<evidence type="ECO:0000256" key="4">
    <source>
        <dbReference type="ARBA" id="ARBA00023136"/>
    </source>
</evidence>
<keyword evidence="4 5" id="KW-0472">Membrane</keyword>
<dbReference type="OrthoDB" id="269173at2759"/>
<keyword evidence="2 5" id="KW-0812">Transmembrane</keyword>